<evidence type="ECO:0000256" key="1">
    <source>
        <dbReference type="SAM" id="Phobius"/>
    </source>
</evidence>
<protein>
    <recommendedName>
        <fullName evidence="4">Alpha-galactosidase NEW3 domain-containing protein</fullName>
    </recommendedName>
</protein>
<evidence type="ECO:0008006" key="4">
    <source>
        <dbReference type="Google" id="ProtNLM"/>
    </source>
</evidence>
<feature type="transmembrane region" description="Helical" evidence="1">
    <location>
        <begin position="383"/>
        <end position="402"/>
    </location>
</feature>
<dbReference type="KEGG" id="mev:Metev_1501"/>
<keyword evidence="1" id="KW-1133">Transmembrane helix</keyword>
<keyword evidence="3" id="KW-1185">Reference proteome</keyword>
<keyword evidence="1" id="KW-0812">Transmembrane</keyword>
<name>D7E9T1_METEZ</name>
<proteinExistence type="predicted"/>
<dbReference type="RefSeq" id="WP_013194918.1">
    <property type="nucleotide sequence ID" value="NC_014253.1"/>
</dbReference>
<dbReference type="Proteomes" id="UP000000391">
    <property type="component" value="Chromosome"/>
</dbReference>
<dbReference type="GeneID" id="9347141"/>
<dbReference type="Gene3D" id="2.60.40.10">
    <property type="entry name" value="Immunoglobulins"/>
    <property type="match status" value="1"/>
</dbReference>
<dbReference type="PANTHER" id="PTHR39198">
    <property type="entry name" value="HYPOTHETICAL MEMBRANE PROTEIN, CONSERVED"/>
    <property type="match status" value="1"/>
</dbReference>
<dbReference type="EMBL" id="CP002069">
    <property type="protein sequence ID" value="ADI74353.1"/>
    <property type="molecule type" value="Genomic_DNA"/>
</dbReference>
<keyword evidence="1" id="KW-0472">Membrane</keyword>
<sequence length="407" mass="44825" precursor="true">MFDKVDFKRLKICIIAFILLISIFSPLSAAEDDDWASIAATSTVTGKVVCPGDTAEFTLDIEKGCNVSDKAWCSLSVSEKPEDWTVGFYKNNDEVTHITFSEGEDETEEVTLRVEVPSDASEGRYSVWSEIDPDDGDVISRRYAVTVDKDAGMSLDMYSNAPGLVTRPNDPVEFDVTLKNDYDNRVTVDLYTDKKPENWDVEFLQDENGQYRQNKISIGPENTQDFIVKVHPDSNSSNGVYPVIINAIPEFGGSEISQKLELSIDRSLEKTEVLSVFPNTRSITLNPGGSREITVNLRNSGDQTLNNVELRVQTDSGISTDVKSFGAIDELESGDSESIPVEVSARASVNSGSNEILMRAVSDEVQSDDEQVEVSIEKSSSSGFIGIGMVLVAVIVLALFVYRFGRR</sequence>
<organism evidence="2 3">
    <name type="scientific">Methanohalobium evestigatum (strain ATCC BAA-1072 / DSM 3721 / NBRC 107634 / OCM 161 / Z-7303)</name>
    <dbReference type="NCBI Taxonomy" id="644295"/>
    <lineage>
        <taxon>Archaea</taxon>
        <taxon>Methanobacteriati</taxon>
        <taxon>Methanobacteriota</taxon>
        <taxon>Stenosarchaea group</taxon>
        <taxon>Methanomicrobia</taxon>
        <taxon>Methanosarcinales</taxon>
        <taxon>Methanosarcinaceae</taxon>
        <taxon>Methanohalobium</taxon>
    </lineage>
</organism>
<evidence type="ECO:0000313" key="2">
    <source>
        <dbReference type="EMBL" id="ADI74353.1"/>
    </source>
</evidence>
<dbReference type="InterPro" id="IPR013783">
    <property type="entry name" value="Ig-like_fold"/>
</dbReference>
<reference evidence="2 3" key="1">
    <citation type="submission" date="2010-06" db="EMBL/GenBank/DDBJ databases">
        <title>Complete sequence chromosome of Methanohalobium evestigatum Z-7303.</title>
        <authorList>
            <consortium name="US DOE Joint Genome Institute"/>
            <person name="Lucas S."/>
            <person name="Copeland A."/>
            <person name="Lapidus A."/>
            <person name="Cheng J.-F."/>
            <person name="Bruce D."/>
            <person name="Goodwin L."/>
            <person name="Pitluck S."/>
            <person name="Saunders E."/>
            <person name="Detter J.C."/>
            <person name="Han C."/>
            <person name="Tapia R."/>
            <person name="Land M."/>
            <person name="Hauser L."/>
            <person name="Kyrpides N."/>
            <person name="Mikhailova N."/>
            <person name="Sieprawska-Lupa M."/>
            <person name="Whitman W.B."/>
            <person name="Anderson I."/>
            <person name="Woyke T."/>
        </authorList>
    </citation>
    <scope>NUCLEOTIDE SEQUENCE [LARGE SCALE GENOMIC DNA]</scope>
    <source>
        <strain evidence="3">ATCC BAA-1072 / DSM 3721 / NBRC 107634 / OCM 161 / Z-7303</strain>
    </source>
</reference>
<evidence type="ECO:0000313" key="3">
    <source>
        <dbReference type="Proteomes" id="UP000000391"/>
    </source>
</evidence>
<accession>D7E9T1</accession>
<gene>
    <name evidence="2" type="ordered locus">Metev_1501</name>
</gene>
<dbReference type="STRING" id="644295.Metev_1501"/>
<dbReference type="AlphaFoldDB" id="D7E9T1"/>
<dbReference type="PANTHER" id="PTHR39198:SF1">
    <property type="entry name" value="ALPHA-GALACTOSIDASE NEW3 DOMAIN-CONTAINING PROTEIN"/>
    <property type="match status" value="1"/>
</dbReference>
<dbReference type="HOGENOM" id="CLU_039593_0_0_2"/>